<gene>
    <name evidence="1" type="ORF">MTBPR1_10081</name>
</gene>
<organism evidence="1 2">
    <name type="scientific">Candidatus Terasakiella magnetica</name>
    <dbReference type="NCBI Taxonomy" id="1867952"/>
    <lineage>
        <taxon>Bacteria</taxon>
        <taxon>Pseudomonadati</taxon>
        <taxon>Pseudomonadota</taxon>
        <taxon>Alphaproteobacteria</taxon>
        <taxon>Rhodospirillales</taxon>
        <taxon>Terasakiellaceae</taxon>
        <taxon>Terasakiella</taxon>
    </lineage>
</organism>
<accession>A0A1C3RC72</accession>
<evidence type="ECO:0000313" key="1">
    <source>
        <dbReference type="EMBL" id="SCA54834.1"/>
    </source>
</evidence>
<protein>
    <submittedName>
        <fullName evidence="1">Uncharacterized protein</fullName>
    </submittedName>
</protein>
<proteinExistence type="predicted"/>
<reference evidence="1 2" key="1">
    <citation type="submission" date="2016-07" db="EMBL/GenBank/DDBJ databases">
        <authorList>
            <person name="Lefevre C.T."/>
        </authorList>
    </citation>
    <scope>NUCLEOTIDE SEQUENCE [LARGE SCALE GENOMIC DNA]</scope>
    <source>
        <strain evidence="1">PR1</strain>
    </source>
</reference>
<dbReference type="RefSeq" id="WP_069185575.1">
    <property type="nucleotide sequence ID" value="NZ_FLYE01000001.1"/>
</dbReference>
<evidence type="ECO:0000313" key="2">
    <source>
        <dbReference type="Proteomes" id="UP000231658"/>
    </source>
</evidence>
<dbReference type="AlphaFoldDB" id="A0A1C3RC72"/>
<name>A0A1C3RC72_9PROT</name>
<dbReference type="OrthoDB" id="8510152at2"/>
<dbReference type="Proteomes" id="UP000231658">
    <property type="component" value="Unassembled WGS sequence"/>
</dbReference>
<dbReference type="STRING" id="1867952.MTBPR1_10081"/>
<keyword evidence="2" id="KW-1185">Reference proteome</keyword>
<sequence>MKEVETLKLGQTELNRTPYGSVWFIDVNGNKSTFSDEMTANKFFEAARNGSGQTGTTKRVDIGFNQDRNAKGNDNVVWREVNLKKPPSYFKD</sequence>
<dbReference type="EMBL" id="FLYE01000001">
    <property type="protein sequence ID" value="SCA54834.1"/>
    <property type="molecule type" value="Genomic_DNA"/>
</dbReference>